<dbReference type="InterPro" id="IPR000620">
    <property type="entry name" value="EamA_dom"/>
</dbReference>
<name>A0A7S2V1R2_9STRA</name>
<feature type="signal peptide" evidence="7">
    <location>
        <begin position="1"/>
        <end position="27"/>
    </location>
</feature>
<evidence type="ECO:0000256" key="5">
    <source>
        <dbReference type="ARBA" id="ARBA00023136"/>
    </source>
</evidence>
<accession>A0A7S2V1R2</accession>
<reference evidence="9" key="1">
    <citation type="submission" date="2021-01" db="EMBL/GenBank/DDBJ databases">
        <authorList>
            <person name="Corre E."/>
            <person name="Pelletier E."/>
            <person name="Niang G."/>
            <person name="Scheremetjew M."/>
            <person name="Finn R."/>
            <person name="Kale V."/>
            <person name="Holt S."/>
            <person name="Cochrane G."/>
            <person name="Meng A."/>
            <person name="Brown T."/>
            <person name="Cohen L."/>
        </authorList>
    </citation>
    <scope>NUCLEOTIDE SEQUENCE</scope>
    <source>
        <strain evidence="9">CCMP1661</strain>
    </source>
</reference>
<evidence type="ECO:0000256" key="6">
    <source>
        <dbReference type="SAM" id="Phobius"/>
    </source>
</evidence>
<keyword evidence="7" id="KW-0732">Signal</keyword>
<keyword evidence="5 6" id="KW-0472">Membrane</keyword>
<dbReference type="InterPro" id="IPR037185">
    <property type="entry name" value="EmrE-like"/>
</dbReference>
<evidence type="ECO:0000259" key="8">
    <source>
        <dbReference type="Pfam" id="PF00892"/>
    </source>
</evidence>
<protein>
    <recommendedName>
        <fullName evidence="8">EamA domain-containing protein</fullName>
    </recommendedName>
</protein>
<dbReference type="PANTHER" id="PTHR42920">
    <property type="entry name" value="OS03G0707200 PROTEIN-RELATED"/>
    <property type="match status" value="1"/>
</dbReference>
<keyword evidence="3 6" id="KW-0812">Transmembrane</keyword>
<evidence type="ECO:0000256" key="2">
    <source>
        <dbReference type="ARBA" id="ARBA00022475"/>
    </source>
</evidence>
<feature type="transmembrane region" description="Helical" evidence="6">
    <location>
        <begin position="364"/>
        <end position="385"/>
    </location>
</feature>
<dbReference type="GO" id="GO:0005886">
    <property type="term" value="C:plasma membrane"/>
    <property type="evidence" value="ECO:0007669"/>
    <property type="project" value="UniProtKB-SubCell"/>
</dbReference>
<feature type="transmembrane region" description="Helical" evidence="6">
    <location>
        <begin position="422"/>
        <end position="442"/>
    </location>
</feature>
<dbReference type="SUPFAM" id="SSF103481">
    <property type="entry name" value="Multidrug resistance efflux transporter EmrE"/>
    <property type="match status" value="2"/>
</dbReference>
<dbReference type="PANTHER" id="PTHR42920:SF5">
    <property type="entry name" value="EAMA DOMAIN-CONTAINING PROTEIN"/>
    <property type="match status" value="1"/>
</dbReference>
<feature type="domain" description="EamA" evidence="8">
    <location>
        <begin position="139"/>
        <end position="279"/>
    </location>
</feature>
<keyword evidence="4 6" id="KW-1133">Transmembrane helix</keyword>
<organism evidence="9">
    <name type="scientific">Fibrocapsa japonica</name>
    <dbReference type="NCBI Taxonomy" id="94617"/>
    <lineage>
        <taxon>Eukaryota</taxon>
        <taxon>Sar</taxon>
        <taxon>Stramenopiles</taxon>
        <taxon>Ochrophyta</taxon>
        <taxon>Raphidophyceae</taxon>
        <taxon>Chattonellales</taxon>
        <taxon>Chattonellaceae</taxon>
        <taxon>Fibrocapsa</taxon>
    </lineage>
</organism>
<dbReference type="EMBL" id="HBHR01011629">
    <property type="protein sequence ID" value="CAD9863088.1"/>
    <property type="molecule type" value="Transcribed_RNA"/>
</dbReference>
<feature type="domain" description="EamA" evidence="8">
    <location>
        <begin position="291"/>
        <end position="437"/>
    </location>
</feature>
<dbReference type="Pfam" id="PF00892">
    <property type="entry name" value="EamA"/>
    <property type="match status" value="2"/>
</dbReference>
<proteinExistence type="predicted"/>
<dbReference type="AlphaFoldDB" id="A0A7S2V1R2"/>
<evidence type="ECO:0000313" key="9">
    <source>
        <dbReference type="EMBL" id="CAD9863088.1"/>
    </source>
</evidence>
<evidence type="ECO:0000256" key="7">
    <source>
        <dbReference type="SAM" id="SignalP"/>
    </source>
</evidence>
<feature type="transmembrane region" description="Helical" evidence="6">
    <location>
        <begin position="238"/>
        <end position="256"/>
    </location>
</feature>
<feature type="transmembrane region" description="Helical" evidence="6">
    <location>
        <begin position="397"/>
        <end position="416"/>
    </location>
</feature>
<feature type="chain" id="PRO_5031403518" description="EamA domain-containing protein" evidence="7">
    <location>
        <begin position="28"/>
        <end position="448"/>
    </location>
</feature>
<evidence type="ECO:0000256" key="4">
    <source>
        <dbReference type="ARBA" id="ARBA00022989"/>
    </source>
</evidence>
<feature type="transmembrane region" description="Helical" evidence="6">
    <location>
        <begin position="322"/>
        <end position="344"/>
    </location>
</feature>
<evidence type="ECO:0000256" key="3">
    <source>
        <dbReference type="ARBA" id="ARBA00022692"/>
    </source>
</evidence>
<evidence type="ECO:0000256" key="1">
    <source>
        <dbReference type="ARBA" id="ARBA00004651"/>
    </source>
</evidence>
<gene>
    <name evidence="9" type="ORF">FJAP1339_LOCUS5621</name>
</gene>
<keyword evidence="2" id="KW-1003">Cell membrane</keyword>
<dbReference type="InterPro" id="IPR051258">
    <property type="entry name" value="Diverse_Substrate_Transporter"/>
</dbReference>
<sequence>MSRIAFMPNALFVAFLVLNIIFHTSTALCTAFTPLSSRKCLIPTQIHGGISISRYRRRTRPSSGSLTSSIEIGDGLFATTPKAPQSDPLPMGLSSKIPQKSPTKLKSAIVGADIGSIAPPQHPENSLADAEQSVAFARFLALLASALCGTNFAAVKVLQHTVPLGPSAMLRFGLSALATSGIVLAQEIAAKKGAGAQSLEDNASKNTALLAGVEIGLWYSLGFYCQSVGLLTTEASKVSFFSSLAVVTVPLLNVVFRGVKLEAKSIMSIALASFGVALLDLGPELLPSFSTGELFALGQAITFGIGYWRLENASCRFPRESNHITAGLSLSIAMSSVLYVLLGLDGSGLGFPSVEDFTTWFSQPHVPAALLWTGLVSTAAAVFLETLALKTISATEVTILMTTIPLWSATFAHFTLGEVLTTTGACGGALIVMGCLVGNLNLDAKENL</sequence>
<comment type="subcellular location">
    <subcellularLocation>
        <location evidence="1">Cell membrane</location>
        <topology evidence="1">Multi-pass membrane protein</topology>
    </subcellularLocation>
</comment>